<dbReference type="Proteomes" id="UP000642070">
    <property type="component" value="Unassembled WGS sequence"/>
</dbReference>
<keyword evidence="3" id="KW-1185">Reference proteome</keyword>
<dbReference type="RefSeq" id="WP_229837108.1">
    <property type="nucleotide sequence ID" value="NZ_BMPI01000095.1"/>
</dbReference>
<dbReference type="AlphaFoldDB" id="A0A917X7A2"/>
<dbReference type="InterPro" id="IPR050471">
    <property type="entry name" value="AB_hydrolase"/>
</dbReference>
<dbReference type="PANTHER" id="PTHR43433:SF5">
    <property type="entry name" value="AB HYDROLASE-1 DOMAIN-CONTAINING PROTEIN"/>
    <property type="match status" value="1"/>
</dbReference>
<dbReference type="InterPro" id="IPR029058">
    <property type="entry name" value="AB_hydrolase_fold"/>
</dbReference>
<name>A0A917X7A2_9ACTN</name>
<dbReference type="InterPro" id="IPR000073">
    <property type="entry name" value="AB_hydrolase_1"/>
</dbReference>
<organism evidence="2 3">
    <name type="scientific">Dactylosporangium sucinum</name>
    <dbReference type="NCBI Taxonomy" id="1424081"/>
    <lineage>
        <taxon>Bacteria</taxon>
        <taxon>Bacillati</taxon>
        <taxon>Actinomycetota</taxon>
        <taxon>Actinomycetes</taxon>
        <taxon>Micromonosporales</taxon>
        <taxon>Micromonosporaceae</taxon>
        <taxon>Dactylosporangium</taxon>
    </lineage>
</organism>
<comment type="caution">
    <text evidence="2">The sequence shown here is derived from an EMBL/GenBank/DDBJ whole genome shotgun (WGS) entry which is preliminary data.</text>
</comment>
<dbReference type="SUPFAM" id="SSF53474">
    <property type="entry name" value="alpha/beta-Hydrolases"/>
    <property type="match status" value="1"/>
</dbReference>
<evidence type="ECO:0000313" key="2">
    <source>
        <dbReference type="EMBL" id="GGM84197.1"/>
    </source>
</evidence>
<keyword evidence="2" id="KW-0378">Hydrolase</keyword>
<dbReference type="GO" id="GO:0016787">
    <property type="term" value="F:hydrolase activity"/>
    <property type="evidence" value="ECO:0007669"/>
    <property type="project" value="UniProtKB-KW"/>
</dbReference>
<proteinExistence type="predicted"/>
<dbReference type="PANTHER" id="PTHR43433">
    <property type="entry name" value="HYDROLASE, ALPHA/BETA FOLD FAMILY PROTEIN"/>
    <property type="match status" value="1"/>
</dbReference>
<accession>A0A917X7A2</accession>
<gene>
    <name evidence="2" type="ORF">GCM10007977_102080</name>
</gene>
<dbReference type="EMBL" id="BMPI01000095">
    <property type="protein sequence ID" value="GGM84197.1"/>
    <property type="molecule type" value="Genomic_DNA"/>
</dbReference>
<dbReference type="Gene3D" id="3.40.50.1820">
    <property type="entry name" value="alpha/beta hydrolase"/>
    <property type="match status" value="1"/>
</dbReference>
<protein>
    <submittedName>
        <fullName evidence="2">Alpha/beta hydrolase</fullName>
    </submittedName>
</protein>
<feature type="domain" description="AB hydrolase-1" evidence="1">
    <location>
        <begin position="26"/>
        <end position="279"/>
    </location>
</feature>
<evidence type="ECO:0000259" key="1">
    <source>
        <dbReference type="Pfam" id="PF00561"/>
    </source>
</evidence>
<evidence type="ECO:0000313" key="3">
    <source>
        <dbReference type="Proteomes" id="UP000642070"/>
    </source>
</evidence>
<reference evidence="2" key="2">
    <citation type="submission" date="2020-09" db="EMBL/GenBank/DDBJ databases">
        <authorList>
            <person name="Sun Q."/>
            <person name="Ohkuma M."/>
        </authorList>
    </citation>
    <scope>NUCLEOTIDE SEQUENCE</scope>
    <source>
        <strain evidence="2">JCM 19831</strain>
    </source>
</reference>
<sequence>MIEEFDVILPDGRTLHGYDSGTGVLPVVWHHGTPNIGAPPAPLFETAARLGIRWLAFDRPAYGSSTPFPGRDIASAAGFAAAVADARGVGRFAVLGHSGGGSHALACAALLPGRVTAAAAIAAVAPFDPFRRPAASPPAPVVGPVVAPGWFAGMAPGGVAALSAAVEGREARRAYAETDEGDESAFTQSDLAMFDGPWGWFGGIVEAALRNGPDGQVDDDVAYVRPWGCDPATARCPVLLVHGTADRMVPASHSTWLAGRIPGAELRERPGDGHISVLTAGPDVLRWLADRFG</sequence>
<reference evidence="2" key="1">
    <citation type="journal article" date="2014" name="Int. J. Syst. Evol. Microbiol.">
        <title>Complete genome sequence of Corynebacterium casei LMG S-19264T (=DSM 44701T), isolated from a smear-ripened cheese.</title>
        <authorList>
            <consortium name="US DOE Joint Genome Institute (JGI-PGF)"/>
            <person name="Walter F."/>
            <person name="Albersmeier A."/>
            <person name="Kalinowski J."/>
            <person name="Ruckert C."/>
        </authorList>
    </citation>
    <scope>NUCLEOTIDE SEQUENCE</scope>
    <source>
        <strain evidence="2">JCM 19831</strain>
    </source>
</reference>
<dbReference type="Pfam" id="PF00561">
    <property type="entry name" value="Abhydrolase_1"/>
    <property type="match status" value="1"/>
</dbReference>